<organism evidence="9 10">
    <name type="scientific">Paraphoma chrysanthemicola</name>
    <dbReference type="NCBI Taxonomy" id="798071"/>
    <lineage>
        <taxon>Eukaryota</taxon>
        <taxon>Fungi</taxon>
        <taxon>Dikarya</taxon>
        <taxon>Ascomycota</taxon>
        <taxon>Pezizomycotina</taxon>
        <taxon>Dothideomycetes</taxon>
        <taxon>Pleosporomycetidae</taxon>
        <taxon>Pleosporales</taxon>
        <taxon>Pleosporineae</taxon>
        <taxon>Phaeosphaeriaceae</taxon>
        <taxon>Paraphoma</taxon>
    </lineage>
</organism>
<feature type="compositionally biased region" description="Polar residues" evidence="6">
    <location>
        <begin position="320"/>
        <end position="329"/>
    </location>
</feature>
<feature type="transmembrane region" description="Helical" evidence="7">
    <location>
        <begin position="277"/>
        <end position="297"/>
    </location>
</feature>
<name>A0A8K0QT61_9PLEO</name>
<proteinExistence type="inferred from homology"/>
<feature type="transmembrane region" description="Helical" evidence="7">
    <location>
        <begin position="157"/>
        <end position="182"/>
    </location>
</feature>
<keyword evidence="10" id="KW-1185">Reference proteome</keyword>
<dbReference type="EMBL" id="JAGMVJ010000028">
    <property type="protein sequence ID" value="KAH7070077.1"/>
    <property type="molecule type" value="Genomic_DNA"/>
</dbReference>
<keyword evidence="3 7" id="KW-1133">Transmembrane helix</keyword>
<comment type="caution">
    <text evidence="9">The sequence shown here is derived from an EMBL/GenBank/DDBJ whole genome shotgun (WGS) entry which is preliminary data.</text>
</comment>
<reference evidence="9" key="1">
    <citation type="journal article" date="2021" name="Nat. Commun.">
        <title>Genetic determinants of endophytism in the Arabidopsis root mycobiome.</title>
        <authorList>
            <person name="Mesny F."/>
            <person name="Miyauchi S."/>
            <person name="Thiergart T."/>
            <person name="Pickel B."/>
            <person name="Atanasova L."/>
            <person name="Karlsson M."/>
            <person name="Huettel B."/>
            <person name="Barry K.W."/>
            <person name="Haridas S."/>
            <person name="Chen C."/>
            <person name="Bauer D."/>
            <person name="Andreopoulos W."/>
            <person name="Pangilinan J."/>
            <person name="LaButti K."/>
            <person name="Riley R."/>
            <person name="Lipzen A."/>
            <person name="Clum A."/>
            <person name="Drula E."/>
            <person name="Henrissat B."/>
            <person name="Kohler A."/>
            <person name="Grigoriev I.V."/>
            <person name="Martin F.M."/>
            <person name="Hacquard S."/>
        </authorList>
    </citation>
    <scope>NUCLEOTIDE SEQUENCE</scope>
    <source>
        <strain evidence="9">MPI-SDFR-AT-0120</strain>
    </source>
</reference>
<dbReference type="GO" id="GO:0016020">
    <property type="term" value="C:membrane"/>
    <property type="evidence" value="ECO:0007669"/>
    <property type="project" value="UniProtKB-SubCell"/>
</dbReference>
<evidence type="ECO:0000313" key="9">
    <source>
        <dbReference type="EMBL" id="KAH7070077.1"/>
    </source>
</evidence>
<evidence type="ECO:0000256" key="3">
    <source>
        <dbReference type="ARBA" id="ARBA00022989"/>
    </source>
</evidence>
<feature type="transmembrane region" description="Helical" evidence="7">
    <location>
        <begin position="77"/>
        <end position="98"/>
    </location>
</feature>
<accession>A0A8K0QT61</accession>
<dbReference type="InterPro" id="IPR052337">
    <property type="entry name" value="SAT4-like"/>
</dbReference>
<evidence type="ECO:0000256" key="5">
    <source>
        <dbReference type="ARBA" id="ARBA00038359"/>
    </source>
</evidence>
<evidence type="ECO:0000256" key="1">
    <source>
        <dbReference type="ARBA" id="ARBA00004141"/>
    </source>
</evidence>
<feature type="region of interest" description="Disordered" evidence="6">
    <location>
        <begin position="320"/>
        <end position="342"/>
    </location>
</feature>
<comment type="similarity">
    <text evidence="5">Belongs to the SAT4 family.</text>
</comment>
<evidence type="ECO:0000259" key="8">
    <source>
        <dbReference type="Pfam" id="PF20684"/>
    </source>
</evidence>
<keyword evidence="4 7" id="KW-0472">Membrane</keyword>
<evidence type="ECO:0000313" key="10">
    <source>
        <dbReference type="Proteomes" id="UP000813461"/>
    </source>
</evidence>
<comment type="subcellular location">
    <subcellularLocation>
        <location evidence="1">Membrane</location>
        <topology evidence="1">Multi-pass membrane protein</topology>
    </subcellularLocation>
</comment>
<dbReference type="Pfam" id="PF20684">
    <property type="entry name" value="Fung_rhodopsin"/>
    <property type="match status" value="1"/>
</dbReference>
<feature type="transmembrane region" description="Helical" evidence="7">
    <location>
        <begin position="202"/>
        <end position="222"/>
    </location>
</feature>
<feature type="domain" description="Rhodopsin" evidence="8">
    <location>
        <begin position="61"/>
        <end position="301"/>
    </location>
</feature>
<protein>
    <recommendedName>
        <fullName evidence="8">Rhodopsin domain-containing protein</fullName>
    </recommendedName>
</protein>
<sequence>MKDLSFINALPLAKQQAILNGPALTPPPGVKPNFTNPPNLNNVGYGVIVSSAIICGTLVILRLYSRWVYHKKIDIEDGAAVAALGALAGFFYCSWMTIVHPGLFVHQWNVQLKDMFMAAYYMNVGATIYGNVIMALKTGILLEWSKTFVPRGFKNSFWWTCHTVLAINVVFYVICTFVEIFGCEPREKLWKLTLPGKCLDMPKINIVSAAVNFVSDVIILLLPQKIIWGLHMSVSKKLGVAAIFAVGLFATICAGIRIHSASMFAKSDDVMYNAADMGLWCIAEMTGGFLILCLPSLRKMVTDSPWIQKIVSTVKSNRTSSTGAASSRVPTVGEISRPKPRTADDILYSGWDRNDSVPFHSISISTKRSESSERT</sequence>
<dbReference type="PANTHER" id="PTHR33048">
    <property type="entry name" value="PTH11-LIKE INTEGRAL MEMBRANE PROTEIN (AFU_ORTHOLOGUE AFUA_5G11245)"/>
    <property type="match status" value="1"/>
</dbReference>
<evidence type="ECO:0000256" key="4">
    <source>
        <dbReference type="ARBA" id="ARBA00023136"/>
    </source>
</evidence>
<feature type="transmembrane region" description="Helical" evidence="7">
    <location>
        <begin position="118"/>
        <end position="136"/>
    </location>
</feature>
<evidence type="ECO:0000256" key="6">
    <source>
        <dbReference type="SAM" id="MobiDB-lite"/>
    </source>
</evidence>
<evidence type="ECO:0000256" key="7">
    <source>
        <dbReference type="SAM" id="Phobius"/>
    </source>
</evidence>
<feature type="transmembrane region" description="Helical" evidence="7">
    <location>
        <begin position="43"/>
        <end position="65"/>
    </location>
</feature>
<dbReference type="PANTHER" id="PTHR33048:SF47">
    <property type="entry name" value="INTEGRAL MEMBRANE PROTEIN-RELATED"/>
    <property type="match status" value="1"/>
</dbReference>
<dbReference type="InterPro" id="IPR049326">
    <property type="entry name" value="Rhodopsin_dom_fungi"/>
</dbReference>
<evidence type="ECO:0000256" key="2">
    <source>
        <dbReference type="ARBA" id="ARBA00022692"/>
    </source>
</evidence>
<dbReference type="OrthoDB" id="4682787at2759"/>
<keyword evidence="2 7" id="KW-0812">Transmembrane</keyword>
<gene>
    <name evidence="9" type="ORF">FB567DRAFT_539780</name>
</gene>
<dbReference type="Proteomes" id="UP000813461">
    <property type="component" value="Unassembled WGS sequence"/>
</dbReference>
<feature type="transmembrane region" description="Helical" evidence="7">
    <location>
        <begin position="238"/>
        <end position="257"/>
    </location>
</feature>
<dbReference type="AlphaFoldDB" id="A0A8K0QT61"/>